<evidence type="ECO:0000313" key="2">
    <source>
        <dbReference type="EMBL" id="MEY6432530.1"/>
    </source>
</evidence>
<dbReference type="RefSeq" id="WP_369666916.1">
    <property type="nucleotide sequence ID" value="NZ_JBDKXB010000009.1"/>
</dbReference>
<dbReference type="EMBL" id="JBDKXB010000009">
    <property type="protein sequence ID" value="MEY6432530.1"/>
    <property type="molecule type" value="Genomic_DNA"/>
</dbReference>
<protein>
    <submittedName>
        <fullName evidence="2">TIGR02449 family protein</fullName>
    </submittedName>
</protein>
<dbReference type="Proteomes" id="UP001564408">
    <property type="component" value="Unassembled WGS sequence"/>
</dbReference>
<organism evidence="2 3">
    <name type="scientific">Thioalkalicoccus limnaeus</name>
    <dbReference type="NCBI Taxonomy" id="120681"/>
    <lineage>
        <taxon>Bacteria</taxon>
        <taxon>Pseudomonadati</taxon>
        <taxon>Pseudomonadota</taxon>
        <taxon>Gammaproteobacteria</taxon>
        <taxon>Chromatiales</taxon>
        <taxon>Chromatiaceae</taxon>
        <taxon>Thioalkalicoccus</taxon>
    </lineage>
</organism>
<keyword evidence="1" id="KW-0175">Coiled coil</keyword>
<sequence length="69" mass="8128">MAYLDIDRLEKQVDELIACCRRLQQENQILLARQESLAAERAELIEKNEQARQRIETALARLRTMEDTL</sequence>
<evidence type="ECO:0000256" key="1">
    <source>
        <dbReference type="SAM" id="Coils"/>
    </source>
</evidence>
<dbReference type="NCBIfam" id="TIGR02449">
    <property type="entry name" value="TIGR02449 family protein"/>
    <property type="match status" value="1"/>
</dbReference>
<reference evidence="2 3" key="1">
    <citation type="submission" date="2024-05" db="EMBL/GenBank/DDBJ databases">
        <title>Genome Sequence and Characterization of the New Strain Purple Sulfur Bacterium of Genus Thioalkalicoccus.</title>
        <authorList>
            <person name="Bryantseva I.A."/>
            <person name="Kyndt J.A."/>
            <person name="Imhoff J.F."/>
        </authorList>
    </citation>
    <scope>NUCLEOTIDE SEQUENCE [LARGE SCALE GENOMIC DNA]</scope>
    <source>
        <strain evidence="2 3">Um2</strain>
    </source>
</reference>
<keyword evidence="3" id="KW-1185">Reference proteome</keyword>
<proteinExistence type="predicted"/>
<comment type="caution">
    <text evidence="2">The sequence shown here is derived from an EMBL/GenBank/DDBJ whole genome shotgun (WGS) entry which is preliminary data.</text>
</comment>
<name>A0ABV4BDD2_9GAMM</name>
<evidence type="ECO:0000313" key="3">
    <source>
        <dbReference type="Proteomes" id="UP001564408"/>
    </source>
</evidence>
<feature type="coiled-coil region" evidence="1">
    <location>
        <begin position="6"/>
        <end position="68"/>
    </location>
</feature>
<gene>
    <name evidence="2" type="ORF">ABC977_08945</name>
</gene>
<dbReference type="InterPro" id="IPR012662">
    <property type="entry name" value="CHP02449"/>
</dbReference>
<accession>A0ABV4BDD2</accession>